<comment type="caution">
    <text evidence="1">The sequence shown here is derived from an EMBL/GenBank/DDBJ whole genome shotgun (WGS) entry which is preliminary data.</text>
</comment>
<name>A0A093VC09_TALMA</name>
<protein>
    <submittedName>
        <fullName evidence="1">Uncharacterized protein</fullName>
    </submittedName>
</protein>
<feature type="non-terminal residue" evidence="1">
    <location>
        <position position="1"/>
    </location>
</feature>
<dbReference type="EMBL" id="JPOX01000009">
    <property type="protein sequence ID" value="KFX49725.1"/>
    <property type="molecule type" value="Genomic_DNA"/>
</dbReference>
<accession>A0A093VC09</accession>
<feature type="non-terminal residue" evidence="1">
    <location>
        <position position="68"/>
    </location>
</feature>
<organism evidence="1">
    <name type="scientific">Talaromyces marneffei PM1</name>
    <dbReference type="NCBI Taxonomy" id="1077442"/>
    <lineage>
        <taxon>Eukaryota</taxon>
        <taxon>Fungi</taxon>
        <taxon>Dikarya</taxon>
        <taxon>Ascomycota</taxon>
        <taxon>Pezizomycotina</taxon>
        <taxon>Eurotiomycetes</taxon>
        <taxon>Eurotiomycetidae</taxon>
        <taxon>Eurotiales</taxon>
        <taxon>Trichocomaceae</taxon>
        <taxon>Talaromyces</taxon>
        <taxon>Talaromyces sect. Talaromyces</taxon>
    </lineage>
</organism>
<reference evidence="1" key="1">
    <citation type="journal article" date="2014" name="PLoS Genet.">
        <title>Signature Gene Expression Reveals Novel Clues to the Molecular Mechanisms of Dimorphic Transition in Penicillium marneffei.</title>
        <authorList>
            <person name="Yang E."/>
            <person name="Wang G."/>
            <person name="Cai J."/>
            <person name="Woo P.C."/>
            <person name="Lau S.K."/>
            <person name="Yuen K.-Y."/>
            <person name="Chow W.-N."/>
            <person name="Lin X."/>
        </authorList>
    </citation>
    <scope>NUCLEOTIDE SEQUENCE [LARGE SCALE GENOMIC DNA]</scope>
    <source>
        <strain evidence="1">PM1</strain>
    </source>
</reference>
<dbReference type="AlphaFoldDB" id="A0A093VC09"/>
<evidence type="ECO:0000313" key="1">
    <source>
        <dbReference type="EMBL" id="KFX49725.1"/>
    </source>
</evidence>
<proteinExistence type="predicted"/>
<sequence length="68" mass="8049">TTHVYIPYTSPAQKHGQMFKLHFIIIRYYQEPTSILGEGIRLDWILEARVIMASKRIIPILNRYPLHV</sequence>
<dbReference type="HOGENOM" id="CLU_2801162_0_0_1"/>
<gene>
    <name evidence="1" type="ORF">GQ26_0092950</name>
</gene>